<dbReference type="Proteomes" id="UP001597338">
    <property type="component" value="Unassembled WGS sequence"/>
</dbReference>
<sequence>MANNPTYAVGQYVSCQHDTWPARRTGVVIDVVPPATAFGHDFTAYIVAYPPSADEHPAVQALAIYDGQHRGIFRAEELRPVSADDAPPTTGADAVGYVTGRRFYYCPVLGCDHIIGNHGDDDFAREVEAHRRTHHQMPAGAADRLLAAIRELDGEEPTGALTGEPGAHSEARHNDVEKTMNTNPLTDDDRAQLVAALPPGSDMPVAEALLERGDTLDEVVRRFTPAFPMPSDVPLPSWANGASAWEWSVLDRHWSRRVARDSGIMRVDVNAFQDMATDGGPVEVSTPVAGLDGIDEEEVKPDQLAAVGRFLIDAADALRAQD</sequence>
<evidence type="ECO:0000313" key="1">
    <source>
        <dbReference type="EMBL" id="MFD2028964.1"/>
    </source>
</evidence>
<gene>
    <name evidence="1" type="ORF">ACFSL2_26020</name>
</gene>
<dbReference type="EMBL" id="JBHUHF010000001">
    <property type="protein sequence ID" value="MFD2028964.1"/>
    <property type="molecule type" value="Genomic_DNA"/>
</dbReference>
<accession>A0ABW4VEG1</accession>
<comment type="caution">
    <text evidence="1">The sequence shown here is derived from an EMBL/GenBank/DDBJ whole genome shotgun (WGS) entry which is preliminary data.</text>
</comment>
<name>A0ABW4VEG1_9MICO</name>
<organism evidence="1 2">
    <name type="scientific">Promicromonospora aerolata</name>
    <dbReference type="NCBI Taxonomy" id="195749"/>
    <lineage>
        <taxon>Bacteria</taxon>
        <taxon>Bacillati</taxon>
        <taxon>Actinomycetota</taxon>
        <taxon>Actinomycetes</taxon>
        <taxon>Micrococcales</taxon>
        <taxon>Promicromonosporaceae</taxon>
        <taxon>Promicromonospora</taxon>
    </lineage>
</organism>
<keyword evidence="2" id="KW-1185">Reference proteome</keyword>
<protein>
    <submittedName>
        <fullName evidence="1">Uncharacterized protein</fullName>
    </submittedName>
</protein>
<proteinExistence type="predicted"/>
<dbReference type="RefSeq" id="WP_377200621.1">
    <property type="nucleotide sequence ID" value="NZ_JBHUHF010000001.1"/>
</dbReference>
<reference evidence="2" key="1">
    <citation type="journal article" date="2019" name="Int. J. Syst. Evol. Microbiol.">
        <title>The Global Catalogue of Microorganisms (GCM) 10K type strain sequencing project: providing services to taxonomists for standard genome sequencing and annotation.</title>
        <authorList>
            <consortium name="The Broad Institute Genomics Platform"/>
            <consortium name="The Broad Institute Genome Sequencing Center for Infectious Disease"/>
            <person name="Wu L."/>
            <person name="Ma J."/>
        </authorList>
    </citation>
    <scope>NUCLEOTIDE SEQUENCE [LARGE SCALE GENOMIC DNA]</scope>
    <source>
        <strain evidence="2">CCM 7043</strain>
    </source>
</reference>
<evidence type="ECO:0000313" key="2">
    <source>
        <dbReference type="Proteomes" id="UP001597338"/>
    </source>
</evidence>